<accession>A0AAN7Y8I9</accession>
<protein>
    <submittedName>
        <fullName evidence="2">Uncharacterized protein</fullName>
    </submittedName>
</protein>
<dbReference type="Proteomes" id="UP001346869">
    <property type="component" value="Unassembled WGS sequence"/>
</dbReference>
<feature type="region of interest" description="Disordered" evidence="1">
    <location>
        <begin position="66"/>
        <end position="89"/>
    </location>
</feature>
<organism evidence="2 3">
    <name type="scientific">Eleginops maclovinus</name>
    <name type="common">Patagonian blennie</name>
    <name type="synonym">Eleginus maclovinus</name>
    <dbReference type="NCBI Taxonomy" id="56733"/>
    <lineage>
        <taxon>Eukaryota</taxon>
        <taxon>Metazoa</taxon>
        <taxon>Chordata</taxon>
        <taxon>Craniata</taxon>
        <taxon>Vertebrata</taxon>
        <taxon>Euteleostomi</taxon>
        <taxon>Actinopterygii</taxon>
        <taxon>Neopterygii</taxon>
        <taxon>Teleostei</taxon>
        <taxon>Neoteleostei</taxon>
        <taxon>Acanthomorphata</taxon>
        <taxon>Eupercaria</taxon>
        <taxon>Perciformes</taxon>
        <taxon>Notothenioidei</taxon>
        <taxon>Eleginopidae</taxon>
        <taxon>Eleginops</taxon>
    </lineage>
</organism>
<evidence type="ECO:0000256" key="1">
    <source>
        <dbReference type="SAM" id="MobiDB-lite"/>
    </source>
</evidence>
<reference evidence="2 3" key="2">
    <citation type="journal article" date="2023" name="Mol. Biol. Evol.">
        <title>Genomics of Secondarily Temperate Adaptation in the Only Non-Antarctic Icefish.</title>
        <authorList>
            <person name="Rivera-Colon A.G."/>
            <person name="Rayamajhi N."/>
            <person name="Minhas B.F."/>
            <person name="Madrigal G."/>
            <person name="Bilyk K.T."/>
            <person name="Yoon V."/>
            <person name="Hune M."/>
            <person name="Gregory S."/>
            <person name="Cheng C.H.C."/>
            <person name="Catchen J.M."/>
        </authorList>
    </citation>
    <scope>NUCLEOTIDE SEQUENCE [LARGE SCALE GENOMIC DNA]</scope>
    <source>
        <strain evidence="2">JMC-PN-2008</strain>
    </source>
</reference>
<sequence length="89" mass="10515">MLNRSETRTTVTAHILFNWQRGRRLRLRDSRGWSRTTATQHMWTETQEDVQVSAADMTSVLYLEQSRLLKRDSPPPPRYHSEDPASDRM</sequence>
<dbReference type="EMBL" id="JAUZQC010000004">
    <property type="protein sequence ID" value="KAK5873214.1"/>
    <property type="molecule type" value="Genomic_DNA"/>
</dbReference>
<name>A0AAN7Y8I9_ELEMC</name>
<gene>
    <name evidence="2" type="ORF">PBY51_013845</name>
</gene>
<evidence type="ECO:0000313" key="3">
    <source>
        <dbReference type="Proteomes" id="UP001346869"/>
    </source>
</evidence>
<proteinExistence type="predicted"/>
<comment type="caution">
    <text evidence="2">The sequence shown here is derived from an EMBL/GenBank/DDBJ whole genome shotgun (WGS) entry which is preliminary data.</text>
</comment>
<keyword evidence="3" id="KW-1185">Reference proteome</keyword>
<reference evidence="2 3" key="1">
    <citation type="journal article" date="2023" name="Genes (Basel)">
        <title>Chromosome-Level Genome Assembly and Circadian Gene Repertoire of the Patagonia Blennie Eleginops maclovinus-The Closest Ancestral Proxy of Antarctic Cryonotothenioids.</title>
        <authorList>
            <person name="Cheng C.C."/>
            <person name="Rivera-Colon A.G."/>
            <person name="Minhas B.F."/>
            <person name="Wilson L."/>
            <person name="Rayamajhi N."/>
            <person name="Vargas-Chacoff L."/>
            <person name="Catchen J.M."/>
        </authorList>
    </citation>
    <scope>NUCLEOTIDE SEQUENCE [LARGE SCALE GENOMIC DNA]</scope>
    <source>
        <strain evidence="2">JMC-PN-2008</strain>
    </source>
</reference>
<feature type="compositionally biased region" description="Basic and acidic residues" evidence="1">
    <location>
        <begin position="67"/>
        <end position="89"/>
    </location>
</feature>
<dbReference type="AlphaFoldDB" id="A0AAN7Y8I9"/>
<evidence type="ECO:0000313" key="2">
    <source>
        <dbReference type="EMBL" id="KAK5873214.1"/>
    </source>
</evidence>